<feature type="domain" description="Galactosyltransferase C-terminal" evidence="3">
    <location>
        <begin position="176"/>
        <end position="221"/>
    </location>
</feature>
<keyword evidence="1 4" id="KW-0808">Transferase</keyword>
<name>A0A2T6FTM0_9BACL</name>
<dbReference type="InterPro" id="IPR029044">
    <property type="entry name" value="Nucleotide-diphossugar_trans"/>
</dbReference>
<comment type="caution">
    <text evidence="4">The sequence shown here is derived from an EMBL/GenBank/DDBJ whole genome shotgun (WGS) entry which is preliminary data.</text>
</comment>
<evidence type="ECO:0000313" key="5">
    <source>
        <dbReference type="Proteomes" id="UP000244184"/>
    </source>
</evidence>
<dbReference type="Pfam" id="PF02709">
    <property type="entry name" value="Glyco_transf_7C"/>
    <property type="match status" value="1"/>
</dbReference>
<evidence type="ECO:0000259" key="3">
    <source>
        <dbReference type="Pfam" id="PF02709"/>
    </source>
</evidence>
<protein>
    <submittedName>
        <fullName evidence="4">Glycosyl transferase family 2</fullName>
    </submittedName>
</protein>
<feature type="domain" description="Glycosyltransferase 2-like" evidence="2">
    <location>
        <begin position="8"/>
        <end position="134"/>
    </location>
</feature>
<dbReference type="EMBL" id="PYHP01000095">
    <property type="protein sequence ID" value="PUA35261.1"/>
    <property type="molecule type" value="Genomic_DNA"/>
</dbReference>
<dbReference type="RefSeq" id="WP_108534807.1">
    <property type="nucleotide sequence ID" value="NZ_PYHP01000095.1"/>
</dbReference>
<dbReference type="GO" id="GO:0016740">
    <property type="term" value="F:transferase activity"/>
    <property type="evidence" value="ECO:0007669"/>
    <property type="project" value="UniProtKB-KW"/>
</dbReference>
<dbReference type="AlphaFoldDB" id="A0A2T6FTM0"/>
<evidence type="ECO:0000256" key="1">
    <source>
        <dbReference type="ARBA" id="ARBA00022679"/>
    </source>
</evidence>
<reference evidence="4 5" key="1">
    <citation type="submission" date="2018-03" db="EMBL/GenBank/DDBJ databases">
        <title>Genome sequence of Paenibacillus elgii strain AC13 an antimicrobial compound producing bacteria.</title>
        <authorList>
            <person name="Kurokawa A.S."/>
            <person name="Araujo J.F."/>
            <person name="Costa R.A."/>
            <person name="Ortega D.B."/>
            <person name="Pires A.S."/>
            <person name="Pappas G.J.Jr."/>
            <person name="Franco O.L."/>
            <person name="Barreto C."/>
            <person name="Magalhaes B.S."/>
            <person name="Kruger R.H."/>
        </authorList>
    </citation>
    <scope>NUCLEOTIDE SEQUENCE [LARGE SCALE GENOMIC DNA]</scope>
    <source>
        <strain evidence="4 5">AC13</strain>
    </source>
</reference>
<dbReference type="SUPFAM" id="SSF53448">
    <property type="entry name" value="Nucleotide-diphospho-sugar transferases"/>
    <property type="match status" value="1"/>
</dbReference>
<dbReference type="Gene3D" id="3.90.550.10">
    <property type="entry name" value="Spore Coat Polysaccharide Biosynthesis Protein SpsA, Chain A"/>
    <property type="match status" value="1"/>
</dbReference>
<dbReference type="InterPro" id="IPR050834">
    <property type="entry name" value="Glycosyltransf_2"/>
</dbReference>
<organism evidence="4 5">
    <name type="scientific">Paenibacillus elgii</name>
    <dbReference type="NCBI Taxonomy" id="189691"/>
    <lineage>
        <taxon>Bacteria</taxon>
        <taxon>Bacillati</taxon>
        <taxon>Bacillota</taxon>
        <taxon>Bacilli</taxon>
        <taxon>Bacillales</taxon>
        <taxon>Paenibacillaceae</taxon>
        <taxon>Paenibacillus</taxon>
    </lineage>
</organism>
<accession>A0A2T6FTM0</accession>
<evidence type="ECO:0000259" key="2">
    <source>
        <dbReference type="Pfam" id="PF00535"/>
    </source>
</evidence>
<proteinExistence type="predicted"/>
<dbReference type="InterPro" id="IPR027791">
    <property type="entry name" value="Galactosyl_T_C"/>
</dbReference>
<dbReference type="Pfam" id="PF00535">
    <property type="entry name" value="Glycos_transf_2"/>
    <property type="match status" value="1"/>
</dbReference>
<sequence>MIPLREISVVIPVYNQAYPLSLTLYGFTRQPPPFDRCRIIVVDDGSSEPIEAVVEAYRDRLNIAYVRVPRKGRAAARNEGVRRVDEGIVVFCDADRIPRPGFLQAHYEAHSDAETRMVVGHVRELYVSEPEQNRELVLERIRGETHDRVPQFCRLVYGLFDADGGTSAAAAWVSTLSGNLSVPVELFRRLEGFDEHFHEWGFEHMEFGYRAHLQGCRFRYATRAVNVHLAHPRSGTSYEALIRQSHAYFYKKHPQPVIRQFLGFMLGHTSLRQLEQTALACEGSDRAASVPDGFVRITNF</sequence>
<dbReference type="Proteomes" id="UP000244184">
    <property type="component" value="Unassembled WGS sequence"/>
</dbReference>
<dbReference type="PANTHER" id="PTHR43685:SF3">
    <property type="entry name" value="SLR2126 PROTEIN"/>
    <property type="match status" value="1"/>
</dbReference>
<evidence type="ECO:0000313" key="4">
    <source>
        <dbReference type="EMBL" id="PUA35261.1"/>
    </source>
</evidence>
<dbReference type="PANTHER" id="PTHR43685">
    <property type="entry name" value="GLYCOSYLTRANSFERASE"/>
    <property type="match status" value="1"/>
</dbReference>
<gene>
    <name evidence="4" type="ORF">C8Z91_32160</name>
</gene>
<dbReference type="InterPro" id="IPR001173">
    <property type="entry name" value="Glyco_trans_2-like"/>
</dbReference>